<organism evidence="1 2">
    <name type="scientific">Streptomyces thermocarboxydovorans</name>
    <dbReference type="NCBI Taxonomy" id="59298"/>
    <lineage>
        <taxon>Bacteria</taxon>
        <taxon>Bacillati</taxon>
        <taxon>Actinomycetota</taxon>
        <taxon>Actinomycetes</taxon>
        <taxon>Kitasatosporales</taxon>
        <taxon>Streptomycetaceae</taxon>
        <taxon>Streptomyces</taxon>
    </lineage>
</organism>
<gene>
    <name evidence="1" type="ORF">GCM10009535_13550</name>
</gene>
<name>A0ABN1HCP6_9ACTN</name>
<dbReference type="EMBL" id="BAAAGU010000010">
    <property type="protein sequence ID" value="GAA0638330.1"/>
    <property type="molecule type" value="Genomic_DNA"/>
</dbReference>
<protein>
    <submittedName>
        <fullName evidence="1">Uncharacterized protein</fullName>
    </submittedName>
</protein>
<evidence type="ECO:0000313" key="2">
    <source>
        <dbReference type="Proteomes" id="UP001500724"/>
    </source>
</evidence>
<comment type="caution">
    <text evidence="1">The sequence shown here is derived from an EMBL/GenBank/DDBJ whole genome shotgun (WGS) entry which is preliminary data.</text>
</comment>
<accession>A0ABN1HCP6</accession>
<keyword evidence="2" id="KW-1185">Reference proteome</keyword>
<reference evidence="1 2" key="1">
    <citation type="journal article" date="2019" name="Int. J. Syst. Evol. Microbiol.">
        <title>The Global Catalogue of Microorganisms (GCM) 10K type strain sequencing project: providing services to taxonomists for standard genome sequencing and annotation.</title>
        <authorList>
            <consortium name="The Broad Institute Genomics Platform"/>
            <consortium name="The Broad Institute Genome Sequencing Center for Infectious Disease"/>
            <person name="Wu L."/>
            <person name="Ma J."/>
        </authorList>
    </citation>
    <scope>NUCLEOTIDE SEQUENCE [LARGE SCALE GENOMIC DNA]</scope>
    <source>
        <strain evidence="1 2">JCM 10367</strain>
    </source>
</reference>
<proteinExistence type="predicted"/>
<evidence type="ECO:0000313" key="1">
    <source>
        <dbReference type="EMBL" id="GAA0638330.1"/>
    </source>
</evidence>
<sequence>MLGEDLSLVVLRNTLRVRVIPLTGRPPGRPSVTHPAGVRAGPTRWFCPAMTRAGDCQAARPVFTWVGTFRDPPSRRCTPWQTPPRG</sequence>
<dbReference type="Proteomes" id="UP001500724">
    <property type="component" value="Unassembled WGS sequence"/>
</dbReference>